<dbReference type="AlphaFoldDB" id="A0A5M9ZA22"/>
<comment type="caution">
    <text evidence="3">The sequence shown here is derived from an EMBL/GenBank/DDBJ whole genome shotgun (WGS) entry which is preliminary data.</text>
</comment>
<evidence type="ECO:0000256" key="1">
    <source>
        <dbReference type="SAM" id="MobiDB-lite"/>
    </source>
</evidence>
<dbReference type="EMBL" id="RZJP01000004">
    <property type="protein sequence ID" value="KAA8815359.1"/>
    <property type="molecule type" value="Genomic_DNA"/>
</dbReference>
<dbReference type="Pfam" id="PF02602">
    <property type="entry name" value="HEM4"/>
    <property type="match status" value="1"/>
</dbReference>
<feature type="region of interest" description="Disordered" evidence="1">
    <location>
        <begin position="1"/>
        <end position="20"/>
    </location>
</feature>
<proteinExistence type="predicted"/>
<evidence type="ECO:0000259" key="2">
    <source>
        <dbReference type="Pfam" id="PF02602"/>
    </source>
</evidence>
<reference evidence="3 4" key="1">
    <citation type="journal article" date="2019" name="Syst. Appl. Microbiol.">
        <title>Characterization of Bifidobacterium species in feaces of the Egyptian fruit bat: Description of B. vespertilionis sp. nov. and B. rousetti sp. nov.</title>
        <authorList>
            <person name="Modesto M."/>
            <person name="Satti M."/>
            <person name="Watanabe K."/>
            <person name="Puglisi E."/>
            <person name="Morelli L."/>
            <person name="Huang C.-H."/>
            <person name="Liou J.-S."/>
            <person name="Miyashita M."/>
            <person name="Tamura T."/>
            <person name="Saito S."/>
            <person name="Mori K."/>
            <person name="Huang L."/>
            <person name="Sciavilla P."/>
            <person name="Sandri C."/>
            <person name="Spiezio C."/>
            <person name="Vitali F."/>
            <person name="Cavalieri D."/>
            <person name="Perpetuini G."/>
            <person name="Tofalo R."/>
            <person name="Bonetti A."/>
            <person name="Arita M."/>
            <person name="Mattarelli P."/>
        </authorList>
    </citation>
    <scope>NUCLEOTIDE SEQUENCE [LARGE SCALE GENOMIC DNA]</scope>
    <source>
        <strain evidence="3 4">RST27</strain>
    </source>
</reference>
<dbReference type="InterPro" id="IPR036108">
    <property type="entry name" value="4pyrrol_syn_uPrphyn_synt_sf"/>
</dbReference>
<feature type="region of interest" description="Disordered" evidence="1">
    <location>
        <begin position="246"/>
        <end position="268"/>
    </location>
</feature>
<dbReference type="GO" id="GO:0004852">
    <property type="term" value="F:uroporphyrinogen-III synthase activity"/>
    <property type="evidence" value="ECO:0007669"/>
    <property type="project" value="InterPro"/>
</dbReference>
<dbReference type="Proteomes" id="UP000326060">
    <property type="component" value="Unassembled WGS sequence"/>
</dbReference>
<name>A0A5M9ZA22_9BIFI</name>
<dbReference type="InterPro" id="IPR003754">
    <property type="entry name" value="4pyrrol_synth_uPrphyn_synth"/>
</dbReference>
<protein>
    <recommendedName>
        <fullName evidence="2">Tetrapyrrole biosynthesis uroporphyrinogen III synthase domain-containing protein</fullName>
    </recommendedName>
</protein>
<feature type="domain" description="Tetrapyrrole biosynthesis uroporphyrinogen III synthase" evidence="2">
    <location>
        <begin position="96"/>
        <end position="317"/>
    </location>
</feature>
<evidence type="ECO:0000313" key="4">
    <source>
        <dbReference type="Proteomes" id="UP000326060"/>
    </source>
</evidence>
<accession>A0A5M9ZA22</accession>
<dbReference type="GO" id="GO:0033014">
    <property type="term" value="P:tetrapyrrole biosynthetic process"/>
    <property type="evidence" value="ECO:0007669"/>
    <property type="project" value="InterPro"/>
</dbReference>
<sequence length="340" mass="37026">MRSLPRRVSRSTLPGPAPTNDTNPSLIALYPFFPSCPVVSGRAHAPSVSPIAVCDIYRRIRKRIIIIVHDSSASGSILLTIEQRRVDREQQRRLAAASAAAPVYCPLKELRAVDPGDAGLRAIRDADVIVITSGFALSTYLAHPEWLDAVLRSPTLLLLSARMAAVAQSAGTATTKVTILTPPEENQRGVAALLAGMRYRHAVHLCGSLSVAHSALPDDVERVQIYENYWDDECESRACEAIDTALTHGPNRTEDADDPGNARQPDHNRRINRILVTSPSAYRRLRSIMQRIPQCFTVNPVYYTLGPSTTAAIEADGGLAVSPGSRDNVLQTAIERLLVD</sequence>
<dbReference type="SUPFAM" id="SSF69618">
    <property type="entry name" value="HemD-like"/>
    <property type="match status" value="1"/>
</dbReference>
<gene>
    <name evidence="3" type="ORF">EMB92_09185</name>
</gene>
<organism evidence="3 4">
    <name type="scientific">Bifidobacterium callitrichos</name>
    <dbReference type="NCBI Taxonomy" id="762209"/>
    <lineage>
        <taxon>Bacteria</taxon>
        <taxon>Bacillati</taxon>
        <taxon>Actinomycetota</taxon>
        <taxon>Actinomycetes</taxon>
        <taxon>Bifidobacteriales</taxon>
        <taxon>Bifidobacteriaceae</taxon>
        <taxon>Bifidobacterium</taxon>
    </lineage>
</organism>
<evidence type="ECO:0000313" key="3">
    <source>
        <dbReference type="EMBL" id="KAA8815359.1"/>
    </source>
</evidence>